<evidence type="ECO:0000313" key="3">
    <source>
        <dbReference type="EMBL" id="VEU74398.1"/>
    </source>
</evidence>
<name>A0A449B1C1_9BACT</name>
<feature type="compositionally biased region" description="Polar residues" evidence="1">
    <location>
        <begin position="56"/>
        <end position="65"/>
    </location>
</feature>
<dbReference type="PROSITE" id="PS51257">
    <property type="entry name" value="PROKAR_LIPOPROTEIN"/>
    <property type="match status" value="1"/>
</dbReference>
<dbReference type="KEGG" id="mcit:NCTC10181_00235"/>
<keyword evidence="2" id="KW-0732">Signal</keyword>
<feature type="signal peptide" evidence="2">
    <location>
        <begin position="1"/>
        <end position="20"/>
    </location>
</feature>
<evidence type="ECO:0008006" key="5">
    <source>
        <dbReference type="Google" id="ProtNLM"/>
    </source>
</evidence>
<protein>
    <recommendedName>
        <fullName evidence="5">Lipoprotein</fullName>
    </recommendedName>
</protein>
<reference evidence="3 4" key="1">
    <citation type="submission" date="2019-01" db="EMBL/GenBank/DDBJ databases">
        <authorList>
            <consortium name="Pathogen Informatics"/>
        </authorList>
    </citation>
    <scope>NUCLEOTIDE SEQUENCE [LARGE SCALE GENOMIC DNA]</scope>
    <source>
        <strain evidence="3 4">NCTC10181</strain>
    </source>
</reference>
<evidence type="ECO:0000256" key="2">
    <source>
        <dbReference type="SAM" id="SignalP"/>
    </source>
</evidence>
<keyword evidence="4" id="KW-1185">Reference proteome</keyword>
<feature type="region of interest" description="Disordered" evidence="1">
    <location>
        <begin position="25"/>
        <end position="148"/>
    </location>
</feature>
<sequence length="285" mass="32184">MKRNNLLKSLLLLASPIAITVVSISCTKPEIKQDPKPEVMNGGKQDNQPDKDPKNPQGSQTTPPSTGEKPNPEGEATPPVASGDKTPEKEGTPEGTPEGTISKPNEKTQEVEETIAETTPTDKPKENTNPTKQEEGEQQPKVDPQKELKDKYVKKLKDELEELIFYKTGNTKTQYDDAIKKYITPEAKFVDSNNIDKKIRFKLNVWNLKYLYKQVAELEEKFKDSISYEALLKYIEKEIESKDNTIFIKASDRNLPSIDYQKLNEVIFKLNAQAIANNTQSTKNK</sequence>
<dbReference type="AlphaFoldDB" id="A0A449B1C1"/>
<dbReference type="RefSeq" id="WP_129725232.1">
    <property type="nucleotide sequence ID" value="NZ_LR215036.1"/>
</dbReference>
<feature type="chain" id="PRO_5019363099" description="Lipoprotein" evidence="2">
    <location>
        <begin position="21"/>
        <end position="285"/>
    </location>
</feature>
<organism evidence="3 4">
    <name type="scientific">Mycoplasmopsis citelli</name>
    <dbReference type="NCBI Taxonomy" id="171281"/>
    <lineage>
        <taxon>Bacteria</taxon>
        <taxon>Bacillati</taxon>
        <taxon>Mycoplasmatota</taxon>
        <taxon>Mycoplasmoidales</taxon>
        <taxon>Metamycoplasmataceae</taxon>
        <taxon>Mycoplasmopsis</taxon>
    </lineage>
</organism>
<evidence type="ECO:0000256" key="1">
    <source>
        <dbReference type="SAM" id="MobiDB-lite"/>
    </source>
</evidence>
<accession>A0A449B1C1</accession>
<proteinExistence type="predicted"/>
<dbReference type="EMBL" id="LR215036">
    <property type="protein sequence ID" value="VEU74398.1"/>
    <property type="molecule type" value="Genomic_DNA"/>
</dbReference>
<evidence type="ECO:0000313" key="4">
    <source>
        <dbReference type="Proteomes" id="UP000290985"/>
    </source>
</evidence>
<gene>
    <name evidence="3" type="ORF">NCTC10181_00235</name>
</gene>
<feature type="compositionally biased region" description="Basic and acidic residues" evidence="1">
    <location>
        <begin position="120"/>
        <end position="148"/>
    </location>
</feature>
<dbReference type="Proteomes" id="UP000290985">
    <property type="component" value="Chromosome"/>
</dbReference>